<dbReference type="Pfam" id="PF00240">
    <property type="entry name" value="ubiquitin"/>
    <property type="match status" value="1"/>
</dbReference>
<dbReference type="SUPFAM" id="SSF54236">
    <property type="entry name" value="Ubiquitin-like"/>
    <property type="match status" value="1"/>
</dbReference>
<feature type="region of interest" description="Disordered" evidence="7">
    <location>
        <begin position="473"/>
        <end position="504"/>
    </location>
</feature>
<dbReference type="Gene3D" id="3.10.20.90">
    <property type="entry name" value="Phosphatidylinositol 3-kinase Catalytic Subunit, Chain A, domain 1"/>
    <property type="match status" value="1"/>
</dbReference>
<feature type="region of interest" description="Disordered" evidence="7">
    <location>
        <begin position="750"/>
        <end position="774"/>
    </location>
</feature>
<keyword evidence="2" id="KW-0507">mRNA processing</keyword>
<dbReference type="AlphaFoldDB" id="A0A9J2PSE4"/>
<dbReference type="InterPro" id="IPR022030">
    <property type="entry name" value="SF3A1_dom"/>
</dbReference>
<dbReference type="InterPro" id="IPR019954">
    <property type="entry name" value="Ubiquitin_CS"/>
</dbReference>
<reference evidence="11" key="1">
    <citation type="submission" date="2023-03" db="UniProtKB">
        <authorList>
            <consortium name="WormBaseParasite"/>
        </authorList>
    </citation>
    <scope>IDENTIFICATION</scope>
</reference>
<keyword evidence="6" id="KW-0539">Nucleus</keyword>
<dbReference type="InterPro" id="IPR000061">
    <property type="entry name" value="Surp"/>
</dbReference>
<dbReference type="InterPro" id="IPR045146">
    <property type="entry name" value="SF3A1"/>
</dbReference>
<dbReference type="InterPro" id="IPR035967">
    <property type="entry name" value="SWAP/Surp_sf"/>
</dbReference>
<feature type="compositionally biased region" description="Acidic residues" evidence="7">
    <location>
        <begin position="382"/>
        <end position="395"/>
    </location>
</feature>
<organism evidence="10 11">
    <name type="scientific">Ascaris lumbricoides</name>
    <name type="common">Giant roundworm</name>
    <dbReference type="NCBI Taxonomy" id="6252"/>
    <lineage>
        <taxon>Eukaryota</taxon>
        <taxon>Metazoa</taxon>
        <taxon>Ecdysozoa</taxon>
        <taxon>Nematoda</taxon>
        <taxon>Chromadorea</taxon>
        <taxon>Rhabditida</taxon>
        <taxon>Spirurina</taxon>
        <taxon>Ascaridomorpha</taxon>
        <taxon>Ascaridoidea</taxon>
        <taxon>Ascarididae</taxon>
        <taxon>Ascaris</taxon>
    </lineage>
</organism>
<dbReference type="InterPro" id="IPR000626">
    <property type="entry name" value="Ubiquitin-like_dom"/>
</dbReference>
<dbReference type="GO" id="GO:0071013">
    <property type="term" value="C:catalytic step 2 spliceosome"/>
    <property type="evidence" value="ECO:0007669"/>
    <property type="project" value="TreeGrafter"/>
</dbReference>
<evidence type="ECO:0000256" key="5">
    <source>
        <dbReference type="ARBA" id="ARBA00023187"/>
    </source>
</evidence>
<keyword evidence="3" id="KW-0747">Spliceosome</keyword>
<evidence type="ECO:0000313" key="10">
    <source>
        <dbReference type="Proteomes" id="UP000036681"/>
    </source>
</evidence>
<evidence type="ECO:0000256" key="3">
    <source>
        <dbReference type="ARBA" id="ARBA00022728"/>
    </source>
</evidence>
<dbReference type="Gene3D" id="1.10.10.790">
    <property type="entry name" value="Surp module"/>
    <property type="match status" value="2"/>
</dbReference>
<keyword evidence="5" id="KW-0508">mRNA splicing</keyword>
<comment type="subcellular location">
    <subcellularLocation>
        <location evidence="1">Nucleus</location>
    </subcellularLocation>
</comment>
<feature type="domain" description="SURP motif" evidence="9">
    <location>
        <begin position="120"/>
        <end position="162"/>
    </location>
</feature>
<dbReference type="WBParaSite" id="ALUE_0001222901-mRNA-1">
    <property type="protein sequence ID" value="ALUE_0001222901-mRNA-1"/>
    <property type="gene ID" value="ALUE_0001222901"/>
</dbReference>
<evidence type="ECO:0000259" key="8">
    <source>
        <dbReference type="PROSITE" id="PS50053"/>
    </source>
</evidence>
<name>A0A9J2PSE4_ASCLU</name>
<evidence type="ECO:0000259" key="9">
    <source>
        <dbReference type="PROSITE" id="PS50128"/>
    </source>
</evidence>
<evidence type="ECO:0000256" key="4">
    <source>
        <dbReference type="ARBA" id="ARBA00022737"/>
    </source>
</evidence>
<dbReference type="SMART" id="SM00213">
    <property type="entry name" value="UBQ"/>
    <property type="match status" value="1"/>
</dbReference>
<dbReference type="PROSITE" id="PS00299">
    <property type="entry name" value="UBIQUITIN_1"/>
    <property type="match status" value="1"/>
</dbReference>
<dbReference type="GO" id="GO:0045292">
    <property type="term" value="P:mRNA cis splicing, via spliceosome"/>
    <property type="evidence" value="ECO:0007669"/>
    <property type="project" value="InterPro"/>
</dbReference>
<dbReference type="Proteomes" id="UP000036681">
    <property type="component" value="Unplaced"/>
</dbReference>
<feature type="region of interest" description="Disordered" evidence="7">
    <location>
        <begin position="520"/>
        <end position="683"/>
    </location>
</feature>
<feature type="compositionally biased region" description="Pro residues" evidence="7">
    <location>
        <begin position="750"/>
        <end position="764"/>
    </location>
</feature>
<feature type="compositionally biased region" description="Basic and acidic residues" evidence="7">
    <location>
        <begin position="482"/>
        <end position="494"/>
    </location>
</feature>
<feature type="compositionally biased region" description="Polar residues" evidence="7">
    <location>
        <begin position="553"/>
        <end position="576"/>
    </location>
</feature>
<feature type="compositionally biased region" description="Pro residues" evidence="7">
    <location>
        <begin position="624"/>
        <end position="683"/>
    </location>
</feature>
<dbReference type="PANTHER" id="PTHR15316">
    <property type="entry name" value="SPLICEOSOME ASSOCIATED PROTEIN 114/SWAP SPLICING FACTOR-RELATED"/>
    <property type="match status" value="1"/>
</dbReference>
<keyword evidence="10" id="KW-1185">Reference proteome</keyword>
<dbReference type="PANTHER" id="PTHR15316:SF1">
    <property type="entry name" value="SPLICING FACTOR 3A SUBUNIT 1"/>
    <property type="match status" value="1"/>
</dbReference>
<dbReference type="GO" id="GO:0005686">
    <property type="term" value="C:U2 snRNP"/>
    <property type="evidence" value="ECO:0007669"/>
    <property type="project" value="UniProtKB-ARBA"/>
</dbReference>
<dbReference type="PROSITE" id="PS50053">
    <property type="entry name" value="UBIQUITIN_2"/>
    <property type="match status" value="1"/>
</dbReference>
<evidence type="ECO:0000313" key="11">
    <source>
        <dbReference type="WBParaSite" id="ALUE_0001222901-mRNA-1"/>
    </source>
</evidence>
<evidence type="ECO:0000256" key="2">
    <source>
        <dbReference type="ARBA" id="ARBA00022664"/>
    </source>
</evidence>
<dbReference type="InterPro" id="IPR035563">
    <property type="entry name" value="SF3As1_ubi"/>
</dbReference>
<sequence>MQFDDYYWQYFGGTRNLSRLRESVMNDMVEFKSLANGKPGLNSPPGPPRKDVNQIRILHGPKGPARPIGVSGKTVSTVKMAPMPPIVVSNREEDSMNNEPSLSGRQIIGIIYPPPDIRTIVDKTAAFVARNGIDFENKIREKEASNARFSFLSATDPYNAYYQHKVVEFRDGKASEPAVQRPHVPDAVKEHVKQAEFIPRNPPPPFEFNADPATINAFDLDLIKLTALFVARNGRQFLTALMNRESRNYQFDFLKPQHSNFNYFTKLVEQYTKVIVPAKAIIEDLKNEEGNTKKLLENVKYRVGWEKYQRSQKDKEDAEAERERLAYAQIDWHDFVVVQTVDFPVNDSATLPPFCTPKDVGARILMQQRQEAAAKAAAEQAVEMDVESDSDDEQEEIHNEVEPPLPAEPSEGEPKKAPYEVTQPMPAPPTEESVIIKDYDPKKSASAHKKAADKWIISPLTGERIPADKLQEHVRYNTVDSQYKEQRERELSDRNEEEPVYAPGADISKNIGKFAERRTDIFGHGAEQTIIGKKLGEEEEAPRGPDPKLIWDGQQSTIDQTTKLAQQSVTLDQQINEIHKQHGYVADPNKERIGPGPAPPPTTQASSSAPVPPPPAAPASAPKPAAPAPAPAPAPTPAPAPAAPRPPAPAAPPRPPAPVPPAPTAVPPRPAIPVPPIASLRPPLPPGFPPVPFPGSAAAVPMPPMPRPITMPTLRPPIAVPIIPVPVIPQPPLGMRPPVGVPLPNPPAQVPAIPVPGPPPPDGAPPAKKARTEEDLESESTWLSKVCGSINVSVQTPSSTPNADWKLDGSVLNVSVDVAAPVSTLKSVVQDMTGLPCSKQKLVFDGFFLKDASSLAYYNMMNGSLIQLQIKERGGKKK</sequence>
<dbReference type="Pfam" id="PF01805">
    <property type="entry name" value="Surp"/>
    <property type="match status" value="2"/>
</dbReference>
<dbReference type="PRINTS" id="PR01217">
    <property type="entry name" value="PRICHEXTENSN"/>
</dbReference>
<dbReference type="Pfam" id="PF12230">
    <property type="entry name" value="PRP21_like_P"/>
    <property type="match status" value="1"/>
</dbReference>
<protein>
    <submittedName>
        <fullName evidence="11">Splicing factor 3A subunit 1</fullName>
    </submittedName>
</protein>
<dbReference type="CDD" id="cd01800">
    <property type="entry name" value="Ubl_SF3a120"/>
    <property type="match status" value="1"/>
</dbReference>
<dbReference type="FunFam" id="1.10.10.790:FF:000002">
    <property type="entry name" value="Splicing factor 3A subunit 1"/>
    <property type="match status" value="1"/>
</dbReference>
<feature type="domain" description="SURP motif" evidence="9">
    <location>
        <begin position="222"/>
        <end position="264"/>
    </location>
</feature>
<dbReference type="FunFam" id="1.10.10.790:FF:000001">
    <property type="entry name" value="Splicing factor 3a, subunit 1"/>
    <property type="match status" value="1"/>
</dbReference>
<dbReference type="SUPFAM" id="SSF109905">
    <property type="entry name" value="Surp module (SWAP domain)"/>
    <property type="match status" value="2"/>
</dbReference>
<accession>A0A9J2PSE4</accession>
<evidence type="ECO:0000256" key="6">
    <source>
        <dbReference type="ARBA" id="ARBA00023242"/>
    </source>
</evidence>
<feature type="region of interest" description="Disordered" evidence="7">
    <location>
        <begin position="375"/>
        <end position="431"/>
    </location>
</feature>
<dbReference type="PROSITE" id="PS50128">
    <property type="entry name" value="SURP"/>
    <property type="match status" value="2"/>
</dbReference>
<proteinExistence type="predicted"/>
<dbReference type="GO" id="GO:0003723">
    <property type="term" value="F:RNA binding"/>
    <property type="evidence" value="ECO:0007669"/>
    <property type="project" value="InterPro"/>
</dbReference>
<dbReference type="GO" id="GO:0071004">
    <property type="term" value="C:U2-type prespliceosome"/>
    <property type="evidence" value="ECO:0007669"/>
    <property type="project" value="TreeGrafter"/>
</dbReference>
<keyword evidence="4" id="KW-0677">Repeat</keyword>
<dbReference type="GO" id="GO:0000381">
    <property type="term" value="P:regulation of alternative mRNA splicing, via spliceosome"/>
    <property type="evidence" value="ECO:0007669"/>
    <property type="project" value="TreeGrafter"/>
</dbReference>
<dbReference type="SMART" id="SM00648">
    <property type="entry name" value="SWAP"/>
    <property type="match status" value="2"/>
</dbReference>
<dbReference type="InterPro" id="IPR029071">
    <property type="entry name" value="Ubiquitin-like_domsf"/>
</dbReference>
<evidence type="ECO:0000256" key="1">
    <source>
        <dbReference type="ARBA" id="ARBA00004123"/>
    </source>
</evidence>
<evidence type="ECO:0000256" key="7">
    <source>
        <dbReference type="SAM" id="MobiDB-lite"/>
    </source>
</evidence>
<feature type="domain" description="Ubiquitin-like" evidence="8">
    <location>
        <begin position="790"/>
        <end position="875"/>
    </location>
</feature>